<dbReference type="KEGG" id="dni:HX89_11120"/>
<dbReference type="Pfam" id="PF09383">
    <property type="entry name" value="NIL"/>
    <property type="match status" value="1"/>
</dbReference>
<dbReference type="eggNOG" id="COG1135">
    <property type="taxonomic scope" value="Bacteria"/>
</dbReference>
<keyword evidence="8" id="KW-0472">Membrane</keyword>
<evidence type="ECO:0000313" key="12">
    <source>
        <dbReference type="EMBL" id="AIF41403.1"/>
    </source>
</evidence>
<dbReference type="InterPro" id="IPR050086">
    <property type="entry name" value="MetN_ABC_transporter-like"/>
</dbReference>
<dbReference type="InterPro" id="IPR018449">
    <property type="entry name" value="NIL_domain"/>
</dbReference>
<dbReference type="Pfam" id="PF00005">
    <property type="entry name" value="ABC_tran"/>
    <property type="match status" value="1"/>
</dbReference>
<dbReference type="SMART" id="SM00382">
    <property type="entry name" value="AAA"/>
    <property type="match status" value="1"/>
</dbReference>
<dbReference type="GO" id="GO:0005886">
    <property type="term" value="C:plasma membrane"/>
    <property type="evidence" value="ECO:0007669"/>
    <property type="project" value="UniProtKB-ARBA"/>
</dbReference>
<comment type="subunit">
    <text evidence="10">Homodimer. Forms a membrane-associated complex with FtsX.</text>
</comment>
<evidence type="ECO:0000256" key="2">
    <source>
        <dbReference type="ARBA" id="ARBA00022448"/>
    </source>
</evidence>
<dbReference type="PANTHER" id="PTHR43166:SF30">
    <property type="entry name" value="METHIONINE IMPORT ATP-BINDING PROTEIN METN"/>
    <property type="match status" value="1"/>
</dbReference>
<dbReference type="Gene3D" id="3.30.70.260">
    <property type="match status" value="1"/>
</dbReference>
<dbReference type="PANTHER" id="PTHR43166">
    <property type="entry name" value="AMINO ACID IMPORT ATP-BINDING PROTEIN"/>
    <property type="match status" value="1"/>
</dbReference>
<dbReference type="HOGENOM" id="CLU_000604_1_3_11"/>
<dbReference type="EMBL" id="CP008889">
    <property type="protein sequence ID" value="AIF41403.1"/>
    <property type="molecule type" value="Genomic_DNA"/>
</dbReference>
<dbReference type="InterPro" id="IPR003439">
    <property type="entry name" value="ABC_transporter-like_ATP-bd"/>
</dbReference>
<accession>A0A075JML5</accession>
<proteinExistence type="inferred from homology"/>
<dbReference type="GO" id="GO:0006865">
    <property type="term" value="P:amino acid transport"/>
    <property type="evidence" value="ECO:0007669"/>
    <property type="project" value="UniProtKB-KW"/>
</dbReference>
<dbReference type="CDD" id="cd03258">
    <property type="entry name" value="ABC_MetN_methionine_transporter"/>
    <property type="match status" value="1"/>
</dbReference>
<evidence type="ECO:0000256" key="3">
    <source>
        <dbReference type="ARBA" id="ARBA00022475"/>
    </source>
</evidence>
<dbReference type="Gene3D" id="3.40.50.300">
    <property type="entry name" value="P-loop containing nucleotide triphosphate hydrolases"/>
    <property type="match status" value="1"/>
</dbReference>
<keyword evidence="7" id="KW-0029">Amino-acid transport</keyword>
<evidence type="ECO:0000256" key="9">
    <source>
        <dbReference type="ARBA" id="ARBA00054718"/>
    </source>
</evidence>
<name>A0A075JML5_9MICO</name>
<keyword evidence="5 12" id="KW-0067">ATP-binding</keyword>
<dbReference type="SMART" id="SM00930">
    <property type="entry name" value="NIL"/>
    <property type="match status" value="1"/>
</dbReference>
<dbReference type="RefSeq" id="WP_038569150.1">
    <property type="nucleotide sequence ID" value="NZ_CP008889.1"/>
</dbReference>
<gene>
    <name evidence="12" type="ORF">HX89_11120</name>
</gene>
<dbReference type="InterPro" id="IPR003593">
    <property type="entry name" value="AAA+_ATPase"/>
</dbReference>
<dbReference type="Proteomes" id="UP000027986">
    <property type="component" value="Chromosome"/>
</dbReference>
<dbReference type="GO" id="GO:0005524">
    <property type="term" value="F:ATP binding"/>
    <property type="evidence" value="ECO:0007669"/>
    <property type="project" value="UniProtKB-KW"/>
</dbReference>
<feature type="domain" description="ABC transporter" evidence="11">
    <location>
        <begin position="22"/>
        <end position="261"/>
    </location>
</feature>
<keyword evidence="3" id="KW-1003">Cell membrane</keyword>
<evidence type="ECO:0000256" key="1">
    <source>
        <dbReference type="ARBA" id="ARBA00005417"/>
    </source>
</evidence>
<keyword evidence="13" id="KW-1185">Reference proteome</keyword>
<evidence type="ECO:0000256" key="10">
    <source>
        <dbReference type="ARBA" id="ARBA00063837"/>
    </source>
</evidence>
<evidence type="ECO:0000256" key="8">
    <source>
        <dbReference type="ARBA" id="ARBA00023136"/>
    </source>
</evidence>
<comment type="similarity">
    <text evidence="1">Belongs to the ABC transporter superfamily.</text>
</comment>
<dbReference type="FunFam" id="3.40.50.300:FF:000056">
    <property type="entry name" value="Cell division ATP-binding protein FtsE"/>
    <property type="match status" value="1"/>
</dbReference>
<evidence type="ECO:0000259" key="11">
    <source>
        <dbReference type="PROSITE" id="PS50893"/>
    </source>
</evidence>
<evidence type="ECO:0000313" key="13">
    <source>
        <dbReference type="Proteomes" id="UP000027986"/>
    </source>
</evidence>
<keyword evidence="6" id="KW-1278">Translocase</keyword>
<sequence length="357" mass="38249">MTGPSPTLTKAAGPASATPPAVAFHDVGKTFTRGKSRVTALDGITTQVERGRIVAVIGFSGAGKSTLVRLINGLETPTRGHVEIDGVDLASLSAKQVRELRGRIGMVFQQFNLIRSRTVYANVAYPLEVADWDKARQEARITELLSFVGLTEKAWAYPDELSGGQKQRVGIARALATNPEILLADESTSALDPDTTKDVLALLRRVNDELGVTIVVITHEMDVVRELADDVVVLEAGRIVESGRTVDVLGAPKADATRRLVDATLRNVPDARESARLRAAHDGRLATLTVHDPREFGRVLARMSAHGVEPEIVHGGLTPLKDDTLTTLTLALRGDDGAVTTVLDELRLAADVEEVAA</sequence>
<dbReference type="AlphaFoldDB" id="A0A075JML5"/>
<reference evidence="12 13" key="1">
    <citation type="submission" date="2014-07" db="EMBL/GenBank/DDBJ databases">
        <title>Genome Sequencing of Dermacoccus nishinomiyaensis.</title>
        <authorList>
            <person name="Hong K.W."/>
            <person name="Chan K.G."/>
        </authorList>
    </citation>
    <scope>NUCLEOTIDE SEQUENCE [LARGE SCALE GENOMIC DNA]</scope>
    <source>
        <strain evidence="12 13">M25</strain>
    </source>
</reference>
<dbReference type="PROSITE" id="PS50893">
    <property type="entry name" value="ABC_TRANSPORTER_2"/>
    <property type="match status" value="1"/>
</dbReference>
<dbReference type="PROSITE" id="PS00211">
    <property type="entry name" value="ABC_TRANSPORTER_1"/>
    <property type="match status" value="1"/>
</dbReference>
<comment type="function">
    <text evidence="9">Part of the ABC transporter FtsEX involved in cellular division. Has ATPase activity.</text>
</comment>
<dbReference type="SUPFAM" id="SSF52540">
    <property type="entry name" value="P-loop containing nucleoside triphosphate hydrolases"/>
    <property type="match status" value="1"/>
</dbReference>
<dbReference type="InterPro" id="IPR017871">
    <property type="entry name" value="ABC_transporter-like_CS"/>
</dbReference>
<organism evidence="12 13">
    <name type="scientific">Dermacoccus nishinomiyaensis</name>
    <dbReference type="NCBI Taxonomy" id="1274"/>
    <lineage>
        <taxon>Bacteria</taxon>
        <taxon>Bacillati</taxon>
        <taxon>Actinomycetota</taxon>
        <taxon>Actinomycetes</taxon>
        <taxon>Micrococcales</taxon>
        <taxon>Dermacoccaceae</taxon>
        <taxon>Dermacoccus</taxon>
    </lineage>
</organism>
<dbReference type="GO" id="GO:0016887">
    <property type="term" value="F:ATP hydrolysis activity"/>
    <property type="evidence" value="ECO:0007669"/>
    <property type="project" value="InterPro"/>
</dbReference>
<dbReference type="InterPro" id="IPR027417">
    <property type="entry name" value="P-loop_NTPase"/>
</dbReference>
<evidence type="ECO:0000256" key="5">
    <source>
        <dbReference type="ARBA" id="ARBA00022840"/>
    </source>
</evidence>
<protein>
    <submittedName>
        <fullName evidence="12">Methionine ABC transporter ATP-binding protein</fullName>
    </submittedName>
</protein>
<dbReference type="InterPro" id="IPR041701">
    <property type="entry name" value="MetN_ABC"/>
</dbReference>
<evidence type="ECO:0000256" key="4">
    <source>
        <dbReference type="ARBA" id="ARBA00022741"/>
    </source>
</evidence>
<evidence type="ECO:0000256" key="6">
    <source>
        <dbReference type="ARBA" id="ARBA00022967"/>
    </source>
</evidence>
<keyword evidence="2" id="KW-0813">Transport</keyword>
<evidence type="ECO:0000256" key="7">
    <source>
        <dbReference type="ARBA" id="ARBA00022970"/>
    </source>
</evidence>
<dbReference type="GeneID" id="41841648"/>
<keyword evidence="4" id="KW-0547">Nucleotide-binding</keyword>